<evidence type="ECO:0000313" key="2">
    <source>
        <dbReference type="Proteomes" id="UP000247810"/>
    </source>
</evidence>
<protein>
    <submittedName>
        <fullName evidence="1">Uncharacterized protein</fullName>
    </submittedName>
</protein>
<dbReference type="SUPFAM" id="SSF48371">
    <property type="entry name" value="ARM repeat"/>
    <property type="match status" value="1"/>
</dbReference>
<dbReference type="VEuPathDB" id="FungiDB:BO71DRAFT_403741"/>
<dbReference type="Proteomes" id="UP000247810">
    <property type="component" value="Unassembled WGS sequence"/>
</dbReference>
<dbReference type="InterPro" id="IPR016024">
    <property type="entry name" value="ARM-type_fold"/>
</dbReference>
<sequence>MEAGLDLIGTTVLRDDDKASIPEILKSSLDSYCDLQRLDIITNILTASPSVDDRIAEIINASWEYLCDYGLWSLRYESLQQFRQFISYSENILPIIKRFKKSDKKKLACLGMVKRNWSLSGSEVLPPDIAPINWSKHLLSLLSALSKWQTREQAVLSLRETIQQRPKRSRQQKGLIASDIQRVLDKVVPSQARLLRSNASGGSNNHGEKRKHQVVDYQGIDRPEVEAVVHWSPMETMPDMFSSLEDFTDLGLAFEPRLTLPTPLERERSITSLSCGCATLCFPLTVLLTQPSGDDFEPNIVKQLLQWARDVSWSNICAVHLQKLASLSFGPSTETWPREEIIETIEELLGDHLSNDLPLLSSEDCPQDLITGLLPSPPSALMYH</sequence>
<dbReference type="OrthoDB" id="4505337at2759"/>
<name>A0A319DC07_9EURO</name>
<organism evidence="1 2">
    <name type="scientific">Aspergillus ellipticus CBS 707.79</name>
    <dbReference type="NCBI Taxonomy" id="1448320"/>
    <lineage>
        <taxon>Eukaryota</taxon>
        <taxon>Fungi</taxon>
        <taxon>Dikarya</taxon>
        <taxon>Ascomycota</taxon>
        <taxon>Pezizomycotina</taxon>
        <taxon>Eurotiomycetes</taxon>
        <taxon>Eurotiomycetidae</taxon>
        <taxon>Eurotiales</taxon>
        <taxon>Aspergillaceae</taxon>
        <taxon>Aspergillus</taxon>
        <taxon>Aspergillus subgen. Circumdati</taxon>
    </lineage>
</organism>
<proteinExistence type="predicted"/>
<gene>
    <name evidence="1" type="ORF">BO71DRAFT_403741</name>
</gene>
<dbReference type="EMBL" id="KZ826081">
    <property type="protein sequence ID" value="PYH88573.1"/>
    <property type="molecule type" value="Genomic_DNA"/>
</dbReference>
<dbReference type="AlphaFoldDB" id="A0A319DC07"/>
<evidence type="ECO:0000313" key="1">
    <source>
        <dbReference type="EMBL" id="PYH88573.1"/>
    </source>
</evidence>
<reference evidence="1 2" key="1">
    <citation type="submission" date="2018-02" db="EMBL/GenBank/DDBJ databases">
        <title>The genomes of Aspergillus section Nigri reveals drivers in fungal speciation.</title>
        <authorList>
            <consortium name="DOE Joint Genome Institute"/>
            <person name="Vesth T.C."/>
            <person name="Nybo J."/>
            <person name="Theobald S."/>
            <person name="Brandl J."/>
            <person name="Frisvad J.C."/>
            <person name="Nielsen K.F."/>
            <person name="Lyhne E.K."/>
            <person name="Kogle M.E."/>
            <person name="Kuo A."/>
            <person name="Riley R."/>
            <person name="Clum A."/>
            <person name="Nolan M."/>
            <person name="Lipzen A."/>
            <person name="Salamov A."/>
            <person name="Henrissat B."/>
            <person name="Wiebenga A."/>
            <person name="De vries R.P."/>
            <person name="Grigoriev I.V."/>
            <person name="Mortensen U.H."/>
            <person name="Andersen M.R."/>
            <person name="Baker S.E."/>
        </authorList>
    </citation>
    <scope>NUCLEOTIDE SEQUENCE [LARGE SCALE GENOMIC DNA]</scope>
    <source>
        <strain evidence="1 2">CBS 707.79</strain>
    </source>
</reference>
<keyword evidence="2" id="KW-1185">Reference proteome</keyword>
<accession>A0A319DC07</accession>